<dbReference type="AlphaFoldDB" id="A0A915BUV7"/>
<reference evidence="3" key="1">
    <citation type="submission" date="2022-11" db="UniProtKB">
        <authorList>
            <consortium name="WormBaseParasite"/>
        </authorList>
    </citation>
    <scope>IDENTIFICATION</scope>
</reference>
<accession>A0A915BUV7</accession>
<evidence type="ECO:0000313" key="2">
    <source>
        <dbReference type="Proteomes" id="UP000887569"/>
    </source>
</evidence>
<feature type="region of interest" description="Disordered" evidence="1">
    <location>
        <begin position="325"/>
        <end position="364"/>
    </location>
</feature>
<evidence type="ECO:0000256" key="1">
    <source>
        <dbReference type="SAM" id="MobiDB-lite"/>
    </source>
</evidence>
<feature type="region of interest" description="Disordered" evidence="1">
    <location>
        <begin position="72"/>
        <end position="96"/>
    </location>
</feature>
<dbReference type="Proteomes" id="UP000887569">
    <property type="component" value="Unplaced"/>
</dbReference>
<proteinExistence type="predicted"/>
<sequence>LFCTSWRSVGCHIRVDTISELNVATAFLFADSRYGSIMCIRKKKKMQPPSDTVETIITKTESEVKRINEVGPKSKENTSKVAAMHKKREGRNKEISESEMRVQLEAAQAAMGVMPNTALVDRIHSRRGKLSEEISTVSKRGDIQFSLVPPKKKLSKEEVKKVKEEKKKAIKDDDTLHPLVKPAVLANNEAQDEEFVEDEIDEPNSENYMYNEKEIYYTCHDMIRELNVEDLPDATGDVFPESDGITYDASAPLEELEKREMFTCQTLRRNTFLSNSLSMPNKDEQKLYKPKNHTRIVRFTTGVIDITNWGDSSCVLLTSSEASIRTQQSRSEFPRSTVEEKKTQELKTTTLPTQDSNEYRQSRTSYEYSKRINIPREASILKDTARTQLTSL</sequence>
<dbReference type="WBParaSite" id="PgR058_g019_t05">
    <property type="protein sequence ID" value="PgR058_g019_t05"/>
    <property type="gene ID" value="PgR058_g019"/>
</dbReference>
<keyword evidence="2" id="KW-1185">Reference proteome</keyword>
<organism evidence="2 3">
    <name type="scientific">Parascaris univalens</name>
    <name type="common">Nematode worm</name>
    <dbReference type="NCBI Taxonomy" id="6257"/>
    <lineage>
        <taxon>Eukaryota</taxon>
        <taxon>Metazoa</taxon>
        <taxon>Ecdysozoa</taxon>
        <taxon>Nematoda</taxon>
        <taxon>Chromadorea</taxon>
        <taxon>Rhabditida</taxon>
        <taxon>Spirurina</taxon>
        <taxon>Ascaridomorpha</taxon>
        <taxon>Ascaridoidea</taxon>
        <taxon>Ascarididae</taxon>
        <taxon>Parascaris</taxon>
    </lineage>
</organism>
<name>A0A915BUV7_PARUN</name>
<evidence type="ECO:0000313" key="3">
    <source>
        <dbReference type="WBParaSite" id="PgR058_g019_t05"/>
    </source>
</evidence>
<protein>
    <submittedName>
        <fullName evidence="3">Uncharacterized protein</fullName>
    </submittedName>
</protein>